<comment type="caution">
    <text evidence="2">The sequence shown here is derived from an EMBL/GenBank/DDBJ whole genome shotgun (WGS) entry which is preliminary data.</text>
</comment>
<protein>
    <submittedName>
        <fullName evidence="2">Uncharacterized protein</fullName>
    </submittedName>
</protein>
<gene>
    <name evidence="2" type="ORF">GCK72_012759</name>
</gene>
<evidence type="ECO:0000313" key="2">
    <source>
        <dbReference type="EMBL" id="KAF1756306.1"/>
    </source>
</evidence>
<dbReference type="KEGG" id="crq:GCK72_012759"/>
<keyword evidence="1" id="KW-0472">Membrane</keyword>
<feature type="transmembrane region" description="Helical" evidence="1">
    <location>
        <begin position="12"/>
        <end position="29"/>
    </location>
</feature>
<reference evidence="2" key="1">
    <citation type="submission" date="2019-12" db="EMBL/GenBank/DDBJ databases">
        <title>Chromosome-level assembly of the Caenorhabditis remanei genome.</title>
        <authorList>
            <person name="Teterina A.A."/>
            <person name="Willis J.H."/>
            <person name="Phillips P.C."/>
        </authorList>
    </citation>
    <scope>NUCLEOTIDE SEQUENCE [LARGE SCALE GENOMIC DNA]</scope>
    <source>
        <strain evidence="2">PX506</strain>
        <tissue evidence="2">Whole organism</tissue>
    </source>
</reference>
<keyword evidence="1" id="KW-1133">Transmembrane helix</keyword>
<dbReference type="EMBL" id="WUAV01000004">
    <property type="protein sequence ID" value="KAF1756306.1"/>
    <property type="molecule type" value="Genomic_DNA"/>
</dbReference>
<sequence>MDSSRKKYLNIYLFLFVIFSKHGFVQTYAQMKNRVVRDIGMATIPRLTTPACRVRTAPEIKMQQLLPAIAPLAALPNPIPRKTESPHANIADAHPVTLFASFNLLYRSSSA</sequence>
<dbReference type="RefSeq" id="XP_053584151.1">
    <property type="nucleotide sequence ID" value="XM_053729379.1"/>
</dbReference>
<accession>A0A6A5GP80</accession>
<keyword evidence="1" id="KW-0812">Transmembrane</keyword>
<dbReference type="Proteomes" id="UP000483820">
    <property type="component" value="Chromosome IV"/>
</dbReference>
<evidence type="ECO:0000256" key="1">
    <source>
        <dbReference type="SAM" id="Phobius"/>
    </source>
</evidence>
<dbReference type="AlphaFoldDB" id="A0A6A5GP80"/>
<name>A0A6A5GP80_CAERE</name>
<dbReference type="GeneID" id="78775609"/>
<organism evidence="2">
    <name type="scientific">Caenorhabditis remanei</name>
    <name type="common">Caenorhabditis vulgaris</name>
    <dbReference type="NCBI Taxonomy" id="31234"/>
    <lineage>
        <taxon>Eukaryota</taxon>
        <taxon>Metazoa</taxon>
        <taxon>Ecdysozoa</taxon>
        <taxon>Nematoda</taxon>
        <taxon>Chromadorea</taxon>
        <taxon>Rhabditida</taxon>
        <taxon>Rhabditina</taxon>
        <taxon>Rhabditomorpha</taxon>
        <taxon>Rhabditoidea</taxon>
        <taxon>Rhabditidae</taxon>
        <taxon>Peloderinae</taxon>
        <taxon>Caenorhabditis</taxon>
    </lineage>
</organism>
<proteinExistence type="predicted"/>
<dbReference type="CTD" id="78775609"/>